<dbReference type="InterPro" id="IPR008753">
    <property type="entry name" value="Peptidase_M13_N"/>
</dbReference>
<keyword evidence="2" id="KW-0645">Protease</keyword>
<evidence type="ECO:0000256" key="6">
    <source>
        <dbReference type="ARBA" id="ARBA00023049"/>
    </source>
</evidence>
<accession>A0A6P8HJT5</accession>
<comment type="cofactor">
    <cofactor evidence="1">
        <name>Zn(2+)</name>
        <dbReference type="ChEBI" id="CHEBI:29105"/>
    </cofactor>
</comment>
<evidence type="ECO:0000313" key="9">
    <source>
        <dbReference type="Proteomes" id="UP000515163"/>
    </source>
</evidence>
<keyword evidence="5" id="KW-0862">Zinc</keyword>
<dbReference type="KEGG" id="aten:116293363"/>
<sequence>MKRMMNGGSVGRQENKQWLLIHGPRFLTILLVISMIHVAASQNKMSTLDQGLNKIRSPRYVKTTGQNNNQSSRVCNTTECIKAAKRIKSSMNTTVDPCDDFYEYACGRWLQNTTLPNRKPFSFYEISDEIKDKKKRFLTDILETGKISITIKGAKKSLVKLPLSLYQSCMNQKAIDNVGVQPLKERINDLGGWSMVEEDRIWNEDSWNFNTTIGFIHKNYQSKGGPLFSLYAHTKQKPDPYSIYIDQLEYEEQDPQKAANRTAAEKKYITDVVKFLGGNRSIAIKVQELLDFQNKLKEGLTDPDENPMRNLTLDQLQQEVPQFNWSKHLNHIFAPHNITGTEIIHVALPYLRRTMELVQNASKSVLSNYLVWHVIKKEVAYLSTPYRRAYSSFINETAISTAKHRLNCLDEAELNFNDILEAAYITIYGKKKKKIENMVKQLTNDIRQAIKENINSLTWLDTDTRRKMTEKVDKMKNEIGFPDYLSSPAKVNQIFQKYNSLTLKKDEYFKNKIVTSKFNHQQMLMKFRQPGVIDRWSVFAHEGEDGPFYLVDYNLLIQPLASLEPPYFYENGFLRAFNFGALGAKIGLQISYGFGPDGRKHDKNGQRFSTGQGWSMRSLRNIEIKGRCFARQYSQYKLFGRWQVNGNYTFEYNIVENGGLKAANKAYHDWAQRNPRETWLLPKLALTNEQLFYTAFAQTYCRKGTPEGLHKAFIEDGSYDNKFGYGHIHYVIYAKRKTLRKRRKHSRSVRSTRIYGSCFSLHFFHA</sequence>
<evidence type="ECO:0000256" key="1">
    <source>
        <dbReference type="ARBA" id="ARBA00001947"/>
    </source>
</evidence>
<dbReference type="GO" id="GO:0046872">
    <property type="term" value="F:metal ion binding"/>
    <property type="evidence" value="ECO:0007669"/>
    <property type="project" value="UniProtKB-KW"/>
</dbReference>
<dbReference type="InterPro" id="IPR024079">
    <property type="entry name" value="MetalloPept_cat_dom_sf"/>
</dbReference>
<dbReference type="InterPro" id="IPR000718">
    <property type="entry name" value="Peptidase_M13"/>
</dbReference>
<evidence type="ECO:0000256" key="2">
    <source>
        <dbReference type="ARBA" id="ARBA00022670"/>
    </source>
</evidence>
<feature type="domain" description="Peptidase M13 N-terminal" evidence="8">
    <location>
        <begin position="97"/>
        <end position="482"/>
    </location>
</feature>
<evidence type="ECO:0000259" key="8">
    <source>
        <dbReference type="Pfam" id="PF05649"/>
    </source>
</evidence>
<dbReference type="Pfam" id="PF05649">
    <property type="entry name" value="Peptidase_M13_N"/>
    <property type="match status" value="1"/>
</dbReference>
<keyword evidence="6" id="KW-0482">Metalloprotease</keyword>
<evidence type="ECO:0000259" key="7">
    <source>
        <dbReference type="Pfam" id="PF01431"/>
    </source>
</evidence>
<gene>
    <name evidence="10" type="primary">LOC116293363</name>
</gene>
<dbReference type="Gene3D" id="1.10.1380.10">
    <property type="entry name" value="Neutral endopeptidase , domain2"/>
    <property type="match status" value="1"/>
</dbReference>
<dbReference type="Proteomes" id="UP000515163">
    <property type="component" value="Unplaced"/>
</dbReference>
<evidence type="ECO:0000256" key="5">
    <source>
        <dbReference type="ARBA" id="ARBA00022833"/>
    </source>
</evidence>
<organism evidence="9 10">
    <name type="scientific">Actinia tenebrosa</name>
    <name type="common">Australian red waratah sea anemone</name>
    <dbReference type="NCBI Taxonomy" id="6105"/>
    <lineage>
        <taxon>Eukaryota</taxon>
        <taxon>Metazoa</taxon>
        <taxon>Cnidaria</taxon>
        <taxon>Anthozoa</taxon>
        <taxon>Hexacorallia</taxon>
        <taxon>Actiniaria</taxon>
        <taxon>Actiniidae</taxon>
        <taxon>Actinia</taxon>
    </lineage>
</organism>
<reference evidence="10" key="1">
    <citation type="submission" date="2025-08" db="UniProtKB">
        <authorList>
            <consortium name="RefSeq"/>
        </authorList>
    </citation>
    <scope>IDENTIFICATION</scope>
    <source>
        <tissue evidence="10">Tentacle</tissue>
    </source>
</reference>
<dbReference type="AlphaFoldDB" id="A0A6P8HJT5"/>
<dbReference type="SUPFAM" id="SSF55486">
    <property type="entry name" value="Metalloproteases ('zincins'), catalytic domain"/>
    <property type="match status" value="1"/>
</dbReference>
<keyword evidence="9" id="KW-1185">Reference proteome</keyword>
<dbReference type="PRINTS" id="PR00786">
    <property type="entry name" value="NEPRILYSIN"/>
</dbReference>
<dbReference type="OrthoDB" id="6475849at2759"/>
<dbReference type="InterPro" id="IPR042089">
    <property type="entry name" value="Peptidase_M13_dom_2"/>
</dbReference>
<dbReference type="InterPro" id="IPR018497">
    <property type="entry name" value="Peptidase_M13_C"/>
</dbReference>
<keyword evidence="3" id="KW-0479">Metal-binding</keyword>
<evidence type="ECO:0000256" key="4">
    <source>
        <dbReference type="ARBA" id="ARBA00022801"/>
    </source>
</evidence>
<dbReference type="InParanoid" id="A0A6P8HJT5"/>
<dbReference type="PANTHER" id="PTHR11733:SF240">
    <property type="entry name" value="GH14155P-RELATED"/>
    <property type="match status" value="1"/>
</dbReference>
<keyword evidence="4" id="KW-0378">Hydrolase</keyword>
<dbReference type="Pfam" id="PF01431">
    <property type="entry name" value="Peptidase_M13"/>
    <property type="match status" value="1"/>
</dbReference>
<dbReference type="Gene3D" id="3.40.390.10">
    <property type="entry name" value="Collagenase (Catalytic Domain)"/>
    <property type="match status" value="1"/>
</dbReference>
<name>A0A6P8HJT5_ACTTE</name>
<protein>
    <submittedName>
        <fullName evidence="10">Endothelin-converting enzyme 1-like</fullName>
    </submittedName>
</protein>
<dbReference type="CDD" id="cd08662">
    <property type="entry name" value="M13"/>
    <property type="match status" value="1"/>
</dbReference>
<dbReference type="GO" id="GO:0005886">
    <property type="term" value="C:plasma membrane"/>
    <property type="evidence" value="ECO:0007669"/>
    <property type="project" value="TreeGrafter"/>
</dbReference>
<feature type="domain" description="Peptidase M13 C-terminal" evidence="7">
    <location>
        <begin position="548"/>
        <end position="710"/>
    </location>
</feature>
<dbReference type="GeneID" id="116293363"/>
<evidence type="ECO:0000256" key="3">
    <source>
        <dbReference type="ARBA" id="ARBA00022723"/>
    </source>
</evidence>
<proteinExistence type="predicted"/>
<evidence type="ECO:0000313" key="10">
    <source>
        <dbReference type="RefSeq" id="XP_031556644.1"/>
    </source>
</evidence>
<dbReference type="RefSeq" id="XP_031556644.1">
    <property type="nucleotide sequence ID" value="XM_031700784.1"/>
</dbReference>
<dbReference type="PROSITE" id="PS51885">
    <property type="entry name" value="NEPRILYSIN"/>
    <property type="match status" value="1"/>
</dbReference>
<dbReference type="GO" id="GO:0016485">
    <property type="term" value="P:protein processing"/>
    <property type="evidence" value="ECO:0007669"/>
    <property type="project" value="TreeGrafter"/>
</dbReference>
<dbReference type="GO" id="GO:0004222">
    <property type="term" value="F:metalloendopeptidase activity"/>
    <property type="evidence" value="ECO:0007669"/>
    <property type="project" value="InterPro"/>
</dbReference>
<dbReference type="PANTHER" id="PTHR11733">
    <property type="entry name" value="ZINC METALLOPROTEASE FAMILY M13 NEPRILYSIN-RELATED"/>
    <property type="match status" value="1"/>
</dbReference>